<organism evidence="1 2">
    <name type="scientific">Rousettus aegyptiacus</name>
    <name type="common">Egyptian fruit bat</name>
    <name type="synonym">Pteropus aegyptiacus</name>
    <dbReference type="NCBI Taxonomy" id="9407"/>
    <lineage>
        <taxon>Eukaryota</taxon>
        <taxon>Metazoa</taxon>
        <taxon>Chordata</taxon>
        <taxon>Craniata</taxon>
        <taxon>Vertebrata</taxon>
        <taxon>Euteleostomi</taxon>
        <taxon>Mammalia</taxon>
        <taxon>Eutheria</taxon>
        <taxon>Laurasiatheria</taxon>
        <taxon>Chiroptera</taxon>
        <taxon>Yinpterochiroptera</taxon>
        <taxon>Pteropodoidea</taxon>
        <taxon>Pteropodidae</taxon>
        <taxon>Rousettinae</taxon>
        <taxon>Rousettus</taxon>
    </lineage>
</organism>
<sequence length="125" mass="14204">MLDFLFLICVSLLFYMLCLLTRQLLTPPKPRSFLKCDDQVYFILLTSNPSTQQRLAHSECLDGALGHNNHSLYILIPNYSCRYSTSSKSQADEVSTRISYSAMVKCEGLRASHKFESCFSHLLAV</sequence>
<dbReference type="AlphaFoldDB" id="A0A7J8CHT6"/>
<evidence type="ECO:0000313" key="2">
    <source>
        <dbReference type="Proteomes" id="UP000593571"/>
    </source>
</evidence>
<proteinExistence type="predicted"/>
<comment type="caution">
    <text evidence="1">The sequence shown here is derived from an EMBL/GenBank/DDBJ whole genome shotgun (WGS) entry which is preliminary data.</text>
</comment>
<dbReference type="Proteomes" id="UP000593571">
    <property type="component" value="Unassembled WGS sequence"/>
</dbReference>
<reference evidence="1 2" key="1">
    <citation type="journal article" date="2020" name="Nature">
        <title>Six reference-quality genomes reveal evolution of bat adaptations.</title>
        <authorList>
            <person name="Jebb D."/>
            <person name="Huang Z."/>
            <person name="Pippel M."/>
            <person name="Hughes G.M."/>
            <person name="Lavrichenko K."/>
            <person name="Devanna P."/>
            <person name="Winkler S."/>
            <person name="Jermiin L.S."/>
            <person name="Skirmuntt E.C."/>
            <person name="Katzourakis A."/>
            <person name="Burkitt-Gray L."/>
            <person name="Ray D.A."/>
            <person name="Sullivan K.A.M."/>
            <person name="Roscito J.G."/>
            <person name="Kirilenko B.M."/>
            <person name="Davalos L.M."/>
            <person name="Corthals A.P."/>
            <person name="Power M.L."/>
            <person name="Jones G."/>
            <person name="Ransome R.D."/>
            <person name="Dechmann D.K.N."/>
            <person name="Locatelli A.G."/>
            <person name="Puechmaille S.J."/>
            <person name="Fedrigo O."/>
            <person name="Jarvis E.D."/>
            <person name="Hiller M."/>
            <person name="Vernes S.C."/>
            <person name="Myers E.W."/>
            <person name="Teeling E.C."/>
        </authorList>
    </citation>
    <scope>NUCLEOTIDE SEQUENCE [LARGE SCALE GENOMIC DNA]</scope>
    <source>
        <strain evidence="1">MRouAeg1</strain>
        <tissue evidence="1">Muscle</tissue>
    </source>
</reference>
<protein>
    <submittedName>
        <fullName evidence="1">Uncharacterized protein</fullName>
    </submittedName>
</protein>
<accession>A0A7J8CHT6</accession>
<name>A0A7J8CHT6_ROUAE</name>
<evidence type="ECO:0000313" key="1">
    <source>
        <dbReference type="EMBL" id="KAF6410430.1"/>
    </source>
</evidence>
<keyword evidence="2" id="KW-1185">Reference proteome</keyword>
<gene>
    <name evidence="1" type="ORF">HJG63_008989</name>
</gene>
<dbReference type="EMBL" id="JACASE010000014">
    <property type="protein sequence ID" value="KAF6410430.1"/>
    <property type="molecule type" value="Genomic_DNA"/>
</dbReference>